<evidence type="ECO:0000256" key="3">
    <source>
        <dbReference type="SAM" id="SignalP"/>
    </source>
</evidence>
<keyword evidence="2 3" id="KW-0732">Signal</keyword>
<dbReference type="InterPro" id="IPR033645">
    <property type="entry name" value="VirB9/CagX/TrbG_C"/>
</dbReference>
<dbReference type="Proteomes" id="UP000281118">
    <property type="component" value="Unassembled WGS sequence"/>
</dbReference>
<dbReference type="InterPro" id="IPR010258">
    <property type="entry name" value="Conjugal_tfr_TrbG/VirB9/CagX"/>
</dbReference>
<sequence length="290" mass="32139">MKKLFASVLMALTAGAAVHAADLPVASDLDPRVRYVTFKKDDVTVVSTRRGAVTRLILADDEKIEVAATGFPADCSNPQSEWCVRADIGTNQIWVKPKDNATANNLELKTNKRDYSFEFKVLKDSPTGRAGKLTAEPMFRVIFRYPIELPPLASVLALSGTPAPVNEKAVVDELVKTAKPVPRNWKYSMQVLKGSDEIAPTLVFDDGRFTYFQFPANREVPSIYYISPSEEEGRVNFHMEGDLAVVERTGRRFVLRLGEATVGVWNDAYDPFGVAPKDGVTVDGLKREIR</sequence>
<protein>
    <submittedName>
        <fullName evidence="4">Conjugal transfer protein</fullName>
    </submittedName>
</protein>
<evidence type="ECO:0000313" key="5">
    <source>
        <dbReference type="Proteomes" id="UP000281118"/>
    </source>
</evidence>
<accession>A0A3S0XF22</accession>
<comment type="caution">
    <text evidence="4">The sequence shown here is derived from an EMBL/GenBank/DDBJ whole genome shotgun (WGS) entry which is preliminary data.</text>
</comment>
<evidence type="ECO:0000256" key="2">
    <source>
        <dbReference type="ARBA" id="ARBA00022729"/>
    </source>
</evidence>
<organism evidence="4 5">
    <name type="scientific">Variovorax guangxiensis</name>
    <dbReference type="NCBI Taxonomy" id="1775474"/>
    <lineage>
        <taxon>Bacteria</taxon>
        <taxon>Pseudomonadati</taxon>
        <taxon>Pseudomonadota</taxon>
        <taxon>Betaproteobacteria</taxon>
        <taxon>Burkholderiales</taxon>
        <taxon>Comamonadaceae</taxon>
        <taxon>Variovorax</taxon>
    </lineage>
</organism>
<feature type="signal peptide" evidence="3">
    <location>
        <begin position="1"/>
        <end position="20"/>
    </location>
</feature>
<dbReference type="Gene3D" id="2.60.40.2500">
    <property type="match status" value="1"/>
</dbReference>
<comment type="similarity">
    <text evidence="1">Belongs to the TrbG/VirB9 family.</text>
</comment>
<dbReference type="EMBL" id="RXFT01000026">
    <property type="protein sequence ID" value="RUR71889.1"/>
    <property type="molecule type" value="Genomic_DNA"/>
</dbReference>
<reference evidence="4 5" key="1">
    <citation type="submission" date="2018-12" db="EMBL/GenBank/DDBJ databases">
        <title>The genome sequences of Variovorax guangxiensis DSM 27352.</title>
        <authorList>
            <person name="Gao J."/>
            <person name="Sun J."/>
        </authorList>
    </citation>
    <scope>NUCLEOTIDE SEQUENCE [LARGE SCALE GENOMIC DNA]</scope>
    <source>
        <strain evidence="4 5">DSM 27352</strain>
    </source>
</reference>
<dbReference type="Pfam" id="PF03524">
    <property type="entry name" value="CagX"/>
    <property type="match status" value="1"/>
</dbReference>
<dbReference type="CDD" id="cd06911">
    <property type="entry name" value="VirB9_CagX_TrbG"/>
    <property type="match status" value="1"/>
</dbReference>
<gene>
    <name evidence="4" type="ORF">EJP67_33065</name>
</gene>
<dbReference type="AlphaFoldDB" id="A0A3S0XF22"/>
<proteinExistence type="inferred from homology"/>
<evidence type="ECO:0000256" key="1">
    <source>
        <dbReference type="ARBA" id="ARBA00006135"/>
    </source>
</evidence>
<name>A0A3S0XF22_9BURK</name>
<dbReference type="InterPro" id="IPR038161">
    <property type="entry name" value="VirB9/CagX/TrbG_C_sf"/>
</dbReference>
<evidence type="ECO:0000313" key="4">
    <source>
        <dbReference type="EMBL" id="RUR71889.1"/>
    </source>
</evidence>
<dbReference type="RefSeq" id="WP_126025939.1">
    <property type="nucleotide sequence ID" value="NZ_RXFT01000026.1"/>
</dbReference>
<feature type="chain" id="PRO_5018709648" evidence="3">
    <location>
        <begin position="21"/>
        <end position="290"/>
    </location>
</feature>
<dbReference type="OrthoDB" id="9773431at2"/>